<reference evidence="1" key="1">
    <citation type="submission" date="2020-11" db="EMBL/GenBank/DDBJ databases">
        <authorList>
            <person name="Tran Van P."/>
        </authorList>
    </citation>
    <scope>NUCLEOTIDE SEQUENCE</scope>
</reference>
<proteinExistence type="predicted"/>
<organism evidence="1">
    <name type="scientific">Timema douglasi</name>
    <name type="common">Walking stick</name>
    <dbReference type="NCBI Taxonomy" id="61478"/>
    <lineage>
        <taxon>Eukaryota</taxon>
        <taxon>Metazoa</taxon>
        <taxon>Ecdysozoa</taxon>
        <taxon>Arthropoda</taxon>
        <taxon>Hexapoda</taxon>
        <taxon>Insecta</taxon>
        <taxon>Pterygota</taxon>
        <taxon>Neoptera</taxon>
        <taxon>Polyneoptera</taxon>
        <taxon>Phasmatodea</taxon>
        <taxon>Timematodea</taxon>
        <taxon>Timematoidea</taxon>
        <taxon>Timematidae</taxon>
        <taxon>Timema</taxon>
    </lineage>
</organism>
<name>A0A7R8VH91_TIMDO</name>
<accession>A0A7R8VH91</accession>
<gene>
    <name evidence="1" type="ORF">TDIB3V08_LOCUS4839</name>
</gene>
<evidence type="ECO:0000313" key="1">
    <source>
        <dbReference type="EMBL" id="CAD7198560.1"/>
    </source>
</evidence>
<dbReference type="AlphaFoldDB" id="A0A7R8VH91"/>
<dbReference type="EMBL" id="OA566242">
    <property type="protein sequence ID" value="CAD7198560.1"/>
    <property type="molecule type" value="Genomic_DNA"/>
</dbReference>
<protein>
    <submittedName>
        <fullName evidence="1">Uncharacterized protein</fullName>
    </submittedName>
</protein>
<sequence length="96" mass="10651">MESIVGQTALNSLVVQVSIYDDASRDRTWELVQKWKTRIEPIKNISLVASKNSTPHPKGGMVGDTAIRPRVKELRRGLSVGRALGHEQPSRYQPSG</sequence>